<sequence length="350" mass="37376">MAPIVRLGDPSTTTHLATLLNSPQAPRPSRLKILDLCTGTGCITLLISHLLSRHCPVHVLGLDISPTAISLAKENLALYPAGPGSKVDFRVADVLASPASPSAAAVSDSARNSADSDAVSNRDDAPPGWRAVLRDFEAESEEDIEAVGWTAADRDRSRTGKDSWHVLVSNPPYVSPRQYRLTTTKSVRGFEPRLALVPPEHDFHSQGITTDCANTEMGKAEIGMAANQSAGDPESVDEKEQDEKAEDERAADGFYPALLNVAIEKGVKVLLFEVGDAAQALRVVRMVKEALGEKWDGLGVEVWRDEPGADPEDVDGEAVSGGGELPGVFVRGRGNVRAVFAWNATGDLIQ</sequence>
<dbReference type="Pfam" id="PF13649">
    <property type="entry name" value="Methyltransf_25"/>
    <property type="match status" value="1"/>
</dbReference>
<feature type="region of interest" description="Disordered" evidence="1">
    <location>
        <begin position="102"/>
        <end position="126"/>
    </location>
</feature>
<evidence type="ECO:0000313" key="3">
    <source>
        <dbReference type="EMBL" id="PSK38045.1"/>
    </source>
</evidence>
<protein>
    <submittedName>
        <fullName evidence="3">Release factor glutamine methyltransferase</fullName>
    </submittedName>
</protein>
<dbReference type="AlphaFoldDB" id="A0A2P7YPZ4"/>
<dbReference type="EMBL" id="NHZQ01000404">
    <property type="protein sequence ID" value="PSK38045.1"/>
    <property type="molecule type" value="Genomic_DNA"/>
</dbReference>
<dbReference type="InterPro" id="IPR041698">
    <property type="entry name" value="Methyltransf_25"/>
</dbReference>
<dbReference type="Proteomes" id="UP000243723">
    <property type="component" value="Unassembled WGS sequence"/>
</dbReference>
<dbReference type="InterPro" id="IPR029063">
    <property type="entry name" value="SAM-dependent_MTases_sf"/>
</dbReference>
<dbReference type="Gene3D" id="3.40.50.150">
    <property type="entry name" value="Vaccinia Virus protein VP39"/>
    <property type="match status" value="1"/>
</dbReference>
<comment type="caution">
    <text evidence="3">The sequence shown here is derived from an EMBL/GenBank/DDBJ whole genome shotgun (WGS) entry which is preliminary data.</text>
</comment>
<dbReference type="PANTHER" id="PTHR18895">
    <property type="entry name" value="HEMK METHYLTRANSFERASE"/>
    <property type="match status" value="1"/>
</dbReference>
<proteinExistence type="predicted"/>
<dbReference type="PANTHER" id="PTHR18895:SF74">
    <property type="entry name" value="MTRF1L RELEASE FACTOR GLUTAMINE METHYLTRANSFERASE"/>
    <property type="match status" value="1"/>
</dbReference>
<accession>A0A2P7YPZ4</accession>
<name>A0A2P7YPZ4_9PEZI</name>
<reference evidence="3 4" key="1">
    <citation type="submission" date="2017-05" db="EMBL/GenBank/DDBJ databases">
        <title>Draft genome sequence of Elsinoe australis.</title>
        <authorList>
            <person name="Cheng Q."/>
        </authorList>
    </citation>
    <scope>NUCLEOTIDE SEQUENCE [LARGE SCALE GENOMIC DNA]</scope>
    <source>
        <strain evidence="3 4">NL1</strain>
    </source>
</reference>
<dbReference type="CDD" id="cd02440">
    <property type="entry name" value="AdoMet_MTases"/>
    <property type="match status" value="1"/>
</dbReference>
<dbReference type="InterPro" id="IPR050320">
    <property type="entry name" value="N5-glutamine_MTase"/>
</dbReference>
<feature type="compositionally biased region" description="Basic and acidic residues" evidence="1">
    <location>
        <begin position="236"/>
        <end position="247"/>
    </location>
</feature>
<keyword evidence="3" id="KW-0808">Transferase</keyword>
<organism evidence="3 4">
    <name type="scientific">Elsinoe australis</name>
    <dbReference type="NCBI Taxonomy" id="40998"/>
    <lineage>
        <taxon>Eukaryota</taxon>
        <taxon>Fungi</taxon>
        <taxon>Dikarya</taxon>
        <taxon>Ascomycota</taxon>
        <taxon>Pezizomycotina</taxon>
        <taxon>Dothideomycetes</taxon>
        <taxon>Dothideomycetidae</taxon>
        <taxon>Myriangiales</taxon>
        <taxon>Elsinoaceae</taxon>
        <taxon>Elsinoe</taxon>
    </lineage>
</organism>
<feature type="compositionally biased region" description="Low complexity" evidence="1">
    <location>
        <begin position="102"/>
        <end position="119"/>
    </location>
</feature>
<evidence type="ECO:0000313" key="4">
    <source>
        <dbReference type="Proteomes" id="UP000243723"/>
    </source>
</evidence>
<keyword evidence="3" id="KW-0489">Methyltransferase</keyword>
<dbReference type="OrthoDB" id="269872at2759"/>
<dbReference type="GO" id="GO:0008168">
    <property type="term" value="F:methyltransferase activity"/>
    <property type="evidence" value="ECO:0007669"/>
    <property type="project" value="UniProtKB-KW"/>
</dbReference>
<keyword evidence="4" id="KW-1185">Reference proteome</keyword>
<gene>
    <name evidence="3" type="ORF">B9Z65_1236</name>
</gene>
<dbReference type="GO" id="GO:0005739">
    <property type="term" value="C:mitochondrion"/>
    <property type="evidence" value="ECO:0007669"/>
    <property type="project" value="TreeGrafter"/>
</dbReference>
<dbReference type="SUPFAM" id="SSF53335">
    <property type="entry name" value="S-adenosyl-L-methionine-dependent methyltransferases"/>
    <property type="match status" value="1"/>
</dbReference>
<feature type="region of interest" description="Disordered" evidence="1">
    <location>
        <begin position="225"/>
        <end position="247"/>
    </location>
</feature>
<dbReference type="GO" id="GO:0032259">
    <property type="term" value="P:methylation"/>
    <property type="evidence" value="ECO:0007669"/>
    <property type="project" value="UniProtKB-KW"/>
</dbReference>
<dbReference type="STRING" id="40998.A0A2P7YPZ4"/>
<feature type="domain" description="Methyltransferase" evidence="2">
    <location>
        <begin position="33"/>
        <end position="101"/>
    </location>
</feature>
<evidence type="ECO:0000259" key="2">
    <source>
        <dbReference type="Pfam" id="PF13649"/>
    </source>
</evidence>
<evidence type="ECO:0000256" key="1">
    <source>
        <dbReference type="SAM" id="MobiDB-lite"/>
    </source>
</evidence>